<dbReference type="SUPFAM" id="SSF50156">
    <property type="entry name" value="PDZ domain-like"/>
    <property type="match status" value="1"/>
</dbReference>
<dbReference type="InterPro" id="IPR041489">
    <property type="entry name" value="PDZ_6"/>
</dbReference>
<dbReference type="InterPro" id="IPR001478">
    <property type="entry name" value="PDZ"/>
</dbReference>
<dbReference type="Proteomes" id="UP000018467">
    <property type="component" value="Unassembled WGS sequence"/>
</dbReference>
<proteinExistence type="predicted"/>
<protein>
    <recommendedName>
        <fullName evidence="2">PDZ domain-containing protein</fullName>
    </recommendedName>
</protein>
<dbReference type="InParanoid" id="A0A3B1J8J7"/>
<reference evidence="3" key="4">
    <citation type="submission" date="2025-09" db="UniProtKB">
        <authorList>
            <consortium name="Ensembl"/>
        </authorList>
    </citation>
    <scope>IDENTIFICATION</scope>
</reference>
<dbReference type="GeneTree" id="ENSGT00940000161964"/>
<feature type="domain" description="PDZ" evidence="2">
    <location>
        <begin position="83"/>
        <end position="168"/>
    </location>
</feature>
<evidence type="ECO:0000313" key="4">
    <source>
        <dbReference type="Proteomes" id="UP000018467"/>
    </source>
</evidence>
<evidence type="ECO:0000256" key="1">
    <source>
        <dbReference type="SAM" id="MobiDB-lite"/>
    </source>
</evidence>
<dbReference type="Ensembl" id="ENSAMXT00000053953.1">
    <property type="protein sequence ID" value="ENSAMXP00000038216.1"/>
    <property type="gene ID" value="ENSAMXG00000040314.1"/>
</dbReference>
<accession>A0A3B1J8J7</accession>
<feature type="region of interest" description="Disordered" evidence="1">
    <location>
        <begin position="32"/>
        <end position="54"/>
    </location>
</feature>
<dbReference type="InterPro" id="IPR052074">
    <property type="entry name" value="NonRcpt_TyrProt_Phosphatase"/>
</dbReference>
<dbReference type="CDD" id="cd06695">
    <property type="entry name" value="PDZ3_PTPN13_FRMPD2-like"/>
    <property type="match status" value="1"/>
</dbReference>
<dbReference type="PANTHER" id="PTHR46900">
    <property type="entry name" value="TYROSINE-PROTEIN PHOSPHATASE NON-RECEPTOR TYPE 13"/>
    <property type="match status" value="1"/>
</dbReference>
<dbReference type="InterPro" id="IPR036034">
    <property type="entry name" value="PDZ_sf"/>
</dbReference>
<dbReference type="Bgee" id="ENSAMXG00000040314">
    <property type="expression patterns" value="Expressed in camera-type eye and 1 other cell type or tissue"/>
</dbReference>
<reference evidence="3" key="3">
    <citation type="submission" date="2025-08" db="UniProtKB">
        <authorList>
            <consortium name="Ensembl"/>
        </authorList>
    </citation>
    <scope>IDENTIFICATION</scope>
</reference>
<evidence type="ECO:0000259" key="2">
    <source>
        <dbReference type="PROSITE" id="PS50106"/>
    </source>
</evidence>
<evidence type="ECO:0000313" key="3">
    <source>
        <dbReference type="Ensembl" id="ENSAMXP00000038216.1"/>
    </source>
</evidence>
<dbReference type="PANTHER" id="PTHR46900:SF4">
    <property type="entry name" value="FERM AND PDZ DOMAIN CONTAINING 2"/>
    <property type="match status" value="1"/>
</dbReference>
<dbReference type="SMART" id="SM00228">
    <property type="entry name" value="PDZ"/>
    <property type="match status" value="1"/>
</dbReference>
<dbReference type="AlphaFoldDB" id="A0A3B1J8J7"/>
<dbReference type="Gene3D" id="2.30.42.10">
    <property type="match status" value="1"/>
</dbReference>
<dbReference type="STRING" id="7994.ENSAMXP00000038216"/>
<reference evidence="4" key="1">
    <citation type="submission" date="2013-03" db="EMBL/GenBank/DDBJ databases">
        <authorList>
            <person name="Jeffery W."/>
            <person name="Warren W."/>
            <person name="Wilson R.K."/>
        </authorList>
    </citation>
    <scope>NUCLEOTIDE SEQUENCE</scope>
    <source>
        <strain evidence="4">female</strain>
    </source>
</reference>
<dbReference type="PROSITE" id="PS50106">
    <property type="entry name" value="PDZ"/>
    <property type="match status" value="1"/>
</dbReference>
<sequence length="331" mass="36523">MYSNYDNSDFALLQVVSLLLEREPPVVLETCSSSSTMERQKSHSPFSAQSTTTTPLRREITMETSLSVRGKDYSFVSDANTLEVTLKKSPKGLGFSFLITDLRHEGGSVVRIRRLFPGQPAEQCGLLRQGDVILAVNGEPLRGLYYQRVLQLLQGAPPEVKLTICRPLPGQLPDMETNSLSAFSLHAKEHRSRSLDLRVGLISPDFRDMLQQKAMALSQRTEWAGYKPQEPQSQDSEQDKTPSTPSSPSSPPSPDEEPQENAAIQKKVLLNIAPPPTPAVVTLTTPNPVPDTPKESPKLLVSQPELKEDIPSRINSSAFNTRYQSILCVCG</sequence>
<feature type="region of interest" description="Disordered" evidence="1">
    <location>
        <begin position="223"/>
        <end position="305"/>
    </location>
</feature>
<organism evidence="3 4">
    <name type="scientific">Astyanax mexicanus</name>
    <name type="common">Blind cave fish</name>
    <name type="synonym">Astyanax fasciatus mexicanus</name>
    <dbReference type="NCBI Taxonomy" id="7994"/>
    <lineage>
        <taxon>Eukaryota</taxon>
        <taxon>Metazoa</taxon>
        <taxon>Chordata</taxon>
        <taxon>Craniata</taxon>
        <taxon>Vertebrata</taxon>
        <taxon>Euteleostomi</taxon>
        <taxon>Actinopterygii</taxon>
        <taxon>Neopterygii</taxon>
        <taxon>Teleostei</taxon>
        <taxon>Ostariophysi</taxon>
        <taxon>Characiformes</taxon>
        <taxon>Characoidei</taxon>
        <taxon>Acestrorhamphidae</taxon>
        <taxon>Acestrorhamphinae</taxon>
        <taxon>Astyanax</taxon>
    </lineage>
</organism>
<dbReference type="Pfam" id="PF17820">
    <property type="entry name" value="PDZ_6"/>
    <property type="match status" value="1"/>
</dbReference>
<keyword evidence="4" id="KW-1185">Reference proteome</keyword>
<name>A0A3B1J8J7_ASTMX</name>
<reference evidence="4" key="2">
    <citation type="journal article" date="2014" name="Nat. Commun.">
        <title>The cavefish genome reveals candidate genes for eye loss.</title>
        <authorList>
            <person name="McGaugh S.E."/>
            <person name="Gross J.B."/>
            <person name="Aken B."/>
            <person name="Blin M."/>
            <person name="Borowsky R."/>
            <person name="Chalopin D."/>
            <person name="Hinaux H."/>
            <person name="Jeffery W.R."/>
            <person name="Keene A."/>
            <person name="Ma L."/>
            <person name="Minx P."/>
            <person name="Murphy D."/>
            <person name="O'Quin K.E."/>
            <person name="Retaux S."/>
            <person name="Rohner N."/>
            <person name="Searle S.M."/>
            <person name="Stahl B.A."/>
            <person name="Tabin C."/>
            <person name="Volff J.N."/>
            <person name="Yoshizawa M."/>
            <person name="Warren W.C."/>
        </authorList>
    </citation>
    <scope>NUCLEOTIDE SEQUENCE [LARGE SCALE GENOMIC DNA]</scope>
    <source>
        <strain evidence="4">female</strain>
    </source>
</reference>